<reference evidence="2 3" key="1">
    <citation type="submission" date="2015-09" db="EMBL/GenBank/DDBJ databases">
        <title>Draft genome sequence of Alicyclobacillus ferrooxydans DSM 22381.</title>
        <authorList>
            <person name="Hemp J."/>
        </authorList>
    </citation>
    <scope>NUCLEOTIDE SEQUENCE [LARGE SCALE GENOMIC DNA]</scope>
    <source>
        <strain evidence="2 3">TC-34</strain>
    </source>
</reference>
<name>A0A0P9CJH3_9BACL</name>
<gene>
    <name evidence="2" type="ORF">AN477_00460</name>
</gene>
<evidence type="ECO:0000313" key="3">
    <source>
        <dbReference type="Proteomes" id="UP000050482"/>
    </source>
</evidence>
<dbReference type="EMBL" id="LJCO01000008">
    <property type="protein sequence ID" value="KPV45474.1"/>
    <property type="molecule type" value="Genomic_DNA"/>
</dbReference>
<accession>A0A0P9CJH3</accession>
<evidence type="ECO:0000259" key="1">
    <source>
        <dbReference type="Pfam" id="PF12671"/>
    </source>
</evidence>
<protein>
    <recommendedName>
        <fullName evidence="1">Putative amidase domain-containing protein</fullName>
    </recommendedName>
</protein>
<dbReference type="RefSeq" id="WP_054967223.1">
    <property type="nucleotide sequence ID" value="NZ_LJCO01000008.1"/>
</dbReference>
<dbReference type="Proteomes" id="UP000050482">
    <property type="component" value="Unassembled WGS sequence"/>
</dbReference>
<sequence length="325" mass="38137">MEACLDAIRKFFDIRNEVWLEGDPDTLRDFLSIKRNRGIEAGVTGSVECKRRSMAARKAPLLRTHTKISVRRLPAESRSDDEQNYLIRENITWVYQDGLDYSVEARIIWHRQRWRLEDGSWRLADLWESDETTLTPTRMADLVEASSAPGLAPERPAQCVEYDRFRAFRYAELWWNGWNPNFPRLRDDCTNFISQCLFAGRAPMDKRKSRAEGWWMHIGAKPDSENWSYSWSVTEAFKRFLLTTRGAKRVHSAEELKIGDVILYDWNGTGRVHHATMVTDFDNHGDPLVNAHTNPSYHRHYRYLDSAAWTPRTRYDFIRMPDSLC</sequence>
<evidence type="ECO:0000313" key="2">
    <source>
        <dbReference type="EMBL" id="KPV45474.1"/>
    </source>
</evidence>
<comment type="caution">
    <text evidence="2">The sequence shown here is derived from an EMBL/GenBank/DDBJ whole genome shotgun (WGS) entry which is preliminary data.</text>
</comment>
<feature type="domain" description="Putative amidase" evidence="1">
    <location>
        <begin position="161"/>
        <end position="313"/>
    </location>
</feature>
<dbReference type="PANTHER" id="PTHR40032:SF1">
    <property type="entry name" value="EXPORTED PROTEIN"/>
    <property type="match status" value="1"/>
</dbReference>
<dbReference type="InterPro" id="IPR024301">
    <property type="entry name" value="Amidase_6"/>
</dbReference>
<dbReference type="AlphaFoldDB" id="A0A0P9CJH3"/>
<dbReference type="Pfam" id="PF12671">
    <property type="entry name" value="Amidase_6"/>
    <property type="match status" value="1"/>
</dbReference>
<dbReference type="PANTHER" id="PTHR40032">
    <property type="entry name" value="EXPORTED PROTEIN-RELATED"/>
    <property type="match status" value="1"/>
</dbReference>
<proteinExistence type="predicted"/>
<dbReference type="PATRIC" id="fig|471514.4.peg.61"/>
<keyword evidence="3" id="KW-1185">Reference proteome</keyword>
<organism evidence="2 3">
    <name type="scientific">Alicyclobacillus ferrooxydans</name>
    <dbReference type="NCBI Taxonomy" id="471514"/>
    <lineage>
        <taxon>Bacteria</taxon>
        <taxon>Bacillati</taxon>
        <taxon>Bacillota</taxon>
        <taxon>Bacilli</taxon>
        <taxon>Bacillales</taxon>
        <taxon>Alicyclobacillaceae</taxon>
        <taxon>Alicyclobacillus</taxon>
    </lineage>
</organism>
<dbReference type="STRING" id="471514.AN477_00460"/>